<gene>
    <name evidence="1" type="ORF">HanXRQr2_Chr05g0223791</name>
</gene>
<evidence type="ECO:0000313" key="2">
    <source>
        <dbReference type="Proteomes" id="UP000215914"/>
    </source>
</evidence>
<dbReference type="EMBL" id="MNCJ02000320">
    <property type="protein sequence ID" value="KAF5806636.1"/>
    <property type="molecule type" value="Genomic_DNA"/>
</dbReference>
<organism evidence="1 2">
    <name type="scientific">Helianthus annuus</name>
    <name type="common">Common sunflower</name>
    <dbReference type="NCBI Taxonomy" id="4232"/>
    <lineage>
        <taxon>Eukaryota</taxon>
        <taxon>Viridiplantae</taxon>
        <taxon>Streptophyta</taxon>
        <taxon>Embryophyta</taxon>
        <taxon>Tracheophyta</taxon>
        <taxon>Spermatophyta</taxon>
        <taxon>Magnoliopsida</taxon>
        <taxon>eudicotyledons</taxon>
        <taxon>Gunneridae</taxon>
        <taxon>Pentapetalae</taxon>
        <taxon>asterids</taxon>
        <taxon>campanulids</taxon>
        <taxon>Asterales</taxon>
        <taxon>Asteraceae</taxon>
        <taxon>Asteroideae</taxon>
        <taxon>Heliantheae alliance</taxon>
        <taxon>Heliantheae</taxon>
        <taxon>Helianthus</taxon>
    </lineage>
</organism>
<sequence>MKFLSFLYRASHLGNLLLAYDGRKSAFVAGSIDGGCLVKLAFRPLDNRKIDGEEVQLTLLDLRPPTPNAFKHSDLVSDRRRRGATDTFVLSSLKHRYNVWRCHEERNPNW</sequence>
<proteinExistence type="predicted"/>
<dbReference type="Gramene" id="mRNA:HanXRQr2_Chr05g0223791">
    <property type="protein sequence ID" value="mRNA:HanXRQr2_Chr05g0223791"/>
    <property type="gene ID" value="HanXRQr2_Chr05g0223791"/>
</dbReference>
<dbReference type="AlphaFoldDB" id="A0A9K3J0L5"/>
<reference evidence="1" key="2">
    <citation type="submission" date="2020-06" db="EMBL/GenBank/DDBJ databases">
        <title>Helianthus annuus Genome sequencing and assembly Release 2.</title>
        <authorList>
            <person name="Gouzy J."/>
            <person name="Langlade N."/>
            <person name="Munos S."/>
        </authorList>
    </citation>
    <scope>NUCLEOTIDE SEQUENCE</scope>
    <source>
        <tissue evidence="1">Leaves</tissue>
    </source>
</reference>
<protein>
    <submittedName>
        <fullName evidence="1">Uncharacterized protein</fullName>
    </submittedName>
</protein>
<evidence type="ECO:0000313" key="1">
    <source>
        <dbReference type="EMBL" id="KAF5806636.1"/>
    </source>
</evidence>
<keyword evidence="2" id="KW-1185">Reference proteome</keyword>
<name>A0A9K3J0L5_HELAN</name>
<comment type="caution">
    <text evidence="1">The sequence shown here is derived from an EMBL/GenBank/DDBJ whole genome shotgun (WGS) entry which is preliminary data.</text>
</comment>
<dbReference type="Proteomes" id="UP000215914">
    <property type="component" value="Unassembled WGS sequence"/>
</dbReference>
<reference evidence="1" key="1">
    <citation type="journal article" date="2017" name="Nature">
        <title>The sunflower genome provides insights into oil metabolism, flowering and Asterid evolution.</title>
        <authorList>
            <person name="Badouin H."/>
            <person name="Gouzy J."/>
            <person name="Grassa C.J."/>
            <person name="Murat F."/>
            <person name="Staton S.E."/>
            <person name="Cottret L."/>
            <person name="Lelandais-Briere C."/>
            <person name="Owens G.L."/>
            <person name="Carrere S."/>
            <person name="Mayjonade B."/>
            <person name="Legrand L."/>
            <person name="Gill N."/>
            <person name="Kane N.C."/>
            <person name="Bowers J.E."/>
            <person name="Hubner S."/>
            <person name="Bellec A."/>
            <person name="Berard A."/>
            <person name="Berges H."/>
            <person name="Blanchet N."/>
            <person name="Boniface M.C."/>
            <person name="Brunel D."/>
            <person name="Catrice O."/>
            <person name="Chaidir N."/>
            <person name="Claudel C."/>
            <person name="Donnadieu C."/>
            <person name="Faraut T."/>
            <person name="Fievet G."/>
            <person name="Helmstetter N."/>
            <person name="King M."/>
            <person name="Knapp S.J."/>
            <person name="Lai Z."/>
            <person name="Le Paslier M.C."/>
            <person name="Lippi Y."/>
            <person name="Lorenzon L."/>
            <person name="Mandel J.R."/>
            <person name="Marage G."/>
            <person name="Marchand G."/>
            <person name="Marquand E."/>
            <person name="Bret-Mestries E."/>
            <person name="Morien E."/>
            <person name="Nambeesan S."/>
            <person name="Nguyen T."/>
            <person name="Pegot-Espagnet P."/>
            <person name="Pouilly N."/>
            <person name="Raftis F."/>
            <person name="Sallet E."/>
            <person name="Schiex T."/>
            <person name="Thomas J."/>
            <person name="Vandecasteele C."/>
            <person name="Vares D."/>
            <person name="Vear F."/>
            <person name="Vautrin S."/>
            <person name="Crespi M."/>
            <person name="Mangin B."/>
            <person name="Burke J.M."/>
            <person name="Salse J."/>
            <person name="Munos S."/>
            <person name="Vincourt P."/>
            <person name="Rieseberg L.H."/>
            <person name="Langlade N.B."/>
        </authorList>
    </citation>
    <scope>NUCLEOTIDE SEQUENCE</scope>
    <source>
        <tissue evidence="1">Leaves</tissue>
    </source>
</reference>
<accession>A0A9K3J0L5</accession>